<protein>
    <submittedName>
        <fullName evidence="1">Polysaccharide pyruvyl transferase family protein</fullName>
    </submittedName>
</protein>
<gene>
    <name evidence="1" type="ORF">NBH21_21105</name>
</gene>
<evidence type="ECO:0000313" key="2">
    <source>
        <dbReference type="Proteomes" id="UP001155380"/>
    </source>
</evidence>
<dbReference type="AlphaFoldDB" id="A0AAJ1C1V8"/>
<reference evidence="1" key="1">
    <citation type="submission" date="2022-06" db="EMBL/GenBank/DDBJ databases">
        <authorList>
            <person name="Sun Q."/>
        </authorList>
    </citation>
    <scope>NUCLEOTIDE SEQUENCE</scope>
    <source>
        <strain evidence="1">S101</strain>
    </source>
</reference>
<dbReference type="Proteomes" id="UP001155380">
    <property type="component" value="Unassembled WGS sequence"/>
</dbReference>
<dbReference type="GO" id="GO:0016740">
    <property type="term" value="F:transferase activity"/>
    <property type="evidence" value="ECO:0007669"/>
    <property type="project" value="UniProtKB-KW"/>
</dbReference>
<evidence type="ECO:0000313" key="1">
    <source>
        <dbReference type="EMBL" id="MCO5959283.1"/>
    </source>
</evidence>
<dbReference type="RefSeq" id="WP_250914905.1">
    <property type="nucleotide sequence ID" value="NZ_JAMXLX010000008.1"/>
</dbReference>
<sequence length="345" mass="38623">MHDSFRLHYYRHSLSNYGDEINGWLWESLAPGLWRDDAETLFCGIGTLIDQTMPDAKKWVIFSSGVGYGPLPDSSILSKTTIACVRGPLSAKIMNLGSDAYVTDGAALLSYLPQCQPAPESERHGIVFMPHHFGMDDVQLEEACAAAGIEYLSPRWESKATTERLRTARLVIADAMHAAIVADTLRVPWIPVQTSSEINTFKWLDWTMSLDMPYNAIRLPSSSAVELIRNATLPLRAGNFAVRDARPENALRHYENYQKVRQTPWWIPRRNIVVGLHKHIAKPALTSGVATPLRKFIDKRALDATTEALRKAAGATSYLSDDRVFESKRDELASRFKAVTGRIIQ</sequence>
<keyword evidence="1" id="KW-0808">Transferase</keyword>
<comment type="caution">
    <text evidence="1">The sequence shown here is derived from an EMBL/GenBank/DDBJ whole genome shotgun (WGS) entry which is preliminary data.</text>
</comment>
<proteinExistence type="predicted"/>
<name>A0AAJ1C1V8_9HYPH</name>
<organism evidence="1 2">
    <name type="scientific">Ciceribacter sichuanensis</name>
    <dbReference type="NCBI Taxonomy" id="2949647"/>
    <lineage>
        <taxon>Bacteria</taxon>
        <taxon>Pseudomonadati</taxon>
        <taxon>Pseudomonadota</taxon>
        <taxon>Alphaproteobacteria</taxon>
        <taxon>Hyphomicrobiales</taxon>
        <taxon>Rhizobiaceae</taxon>
        <taxon>Ciceribacter</taxon>
    </lineage>
</organism>
<dbReference type="EMBL" id="JAMXLX010000008">
    <property type="protein sequence ID" value="MCO5959283.1"/>
    <property type="molecule type" value="Genomic_DNA"/>
</dbReference>
<accession>A0AAJ1C1V8</accession>